<protein>
    <submittedName>
        <fullName evidence="1">Phytoalexin-deficient 4-1 protein</fullName>
    </submittedName>
</protein>
<evidence type="ECO:0000313" key="2">
    <source>
        <dbReference type="Proteomes" id="UP000325081"/>
    </source>
</evidence>
<proteinExistence type="predicted"/>
<dbReference type="PANTHER" id="PTHR47413">
    <property type="entry name" value="LIPASE-LIKE PAD4"/>
    <property type="match status" value="1"/>
</dbReference>
<dbReference type="AlphaFoldDB" id="A0A5A7QZX3"/>
<dbReference type="Proteomes" id="UP000325081">
    <property type="component" value="Unassembled WGS sequence"/>
</dbReference>
<reference evidence="2" key="1">
    <citation type="journal article" date="2019" name="Curr. Biol.">
        <title>Genome Sequence of Striga asiatica Provides Insight into the Evolution of Plant Parasitism.</title>
        <authorList>
            <person name="Yoshida S."/>
            <person name="Kim S."/>
            <person name="Wafula E.K."/>
            <person name="Tanskanen J."/>
            <person name="Kim Y.M."/>
            <person name="Honaas L."/>
            <person name="Yang Z."/>
            <person name="Spallek T."/>
            <person name="Conn C.E."/>
            <person name="Ichihashi Y."/>
            <person name="Cheong K."/>
            <person name="Cui S."/>
            <person name="Der J.P."/>
            <person name="Gundlach H."/>
            <person name="Jiao Y."/>
            <person name="Hori C."/>
            <person name="Ishida J.K."/>
            <person name="Kasahara H."/>
            <person name="Kiba T."/>
            <person name="Kim M.S."/>
            <person name="Koo N."/>
            <person name="Laohavisit A."/>
            <person name="Lee Y.H."/>
            <person name="Lumba S."/>
            <person name="McCourt P."/>
            <person name="Mortimer J.C."/>
            <person name="Mutuku J.M."/>
            <person name="Nomura T."/>
            <person name="Sasaki-Sekimoto Y."/>
            <person name="Seto Y."/>
            <person name="Wang Y."/>
            <person name="Wakatake T."/>
            <person name="Sakakibara H."/>
            <person name="Demura T."/>
            <person name="Yamaguchi S."/>
            <person name="Yoneyama K."/>
            <person name="Manabe R.I."/>
            <person name="Nelson D.C."/>
            <person name="Schulman A.H."/>
            <person name="Timko M.P."/>
            <person name="dePamphilis C.W."/>
            <person name="Choi D."/>
            <person name="Shirasu K."/>
        </authorList>
    </citation>
    <scope>NUCLEOTIDE SEQUENCE [LARGE SCALE GENOMIC DNA]</scope>
    <source>
        <strain evidence="2">cv. UVA1</strain>
    </source>
</reference>
<gene>
    <name evidence="1" type="ORF">STAS_26942</name>
</gene>
<dbReference type="EMBL" id="BKCP01008737">
    <property type="protein sequence ID" value="GER49684.1"/>
    <property type="molecule type" value="Genomic_DNA"/>
</dbReference>
<comment type="caution">
    <text evidence="1">The sequence shown here is derived from an EMBL/GenBank/DDBJ whole genome shotgun (WGS) entry which is preliminary data.</text>
</comment>
<keyword evidence="2" id="KW-1185">Reference proteome</keyword>
<name>A0A5A7QZX3_STRAF</name>
<dbReference type="PANTHER" id="PTHR47413:SF2">
    <property type="entry name" value="LIPASE-LIKE PAD4"/>
    <property type="match status" value="1"/>
</dbReference>
<accession>A0A5A7QZX3</accession>
<sequence>MEPKTSQFESSETLAAYLASTPLLEESWRRCRHANDAVPRSFAVDKVGTVAYVAFSGVQVVDCSEETCRSSVDLHSDGGKGIFGSFCGGDEEEQVMVHGGLLRLFLFFYHSNNFQQKLT</sequence>
<dbReference type="OrthoDB" id="426718at2759"/>
<evidence type="ECO:0000313" key="1">
    <source>
        <dbReference type="EMBL" id="GER49684.1"/>
    </source>
</evidence>
<organism evidence="1 2">
    <name type="scientific">Striga asiatica</name>
    <name type="common">Asiatic witchweed</name>
    <name type="synonym">Buchnera asiatica</name>
    <dbReference type="NCBI Taxonomy" id="4170"/>
    <lineage>
        <taxon>Eukaryota</taxon>
        <taxon>Viridiplantae</taxon>
        <taxon>Streptophyta</taxon>
        <taxon>Embryophyta</taxon>
        <taxon>Tracheophyta</taxon>
        <taxon>Spermatophyta</taxon>
        <taxon>Magnoliopsida</taxon>
        <taxon>eudicotyledons</taxon>
        <taxon>Gunneridae</taxon>
        <taxon>Pentapetalae</taxon>
        <taxon>asterids</taxon>
        <taxon>lamiids</taxon>
        <taxon>Lamiales</taxon>
        <taxon>Orobanchaceae</taxon>
        <taxon>Buchnereae</taxon>
        <taxon>Striga</taxon>
    </lineage>
</organism>